<dbReference type="EMBL" id="BSFP01000038">
    <property type="protein sequence ID" value="GLL03908.1"/>
    <property type="molecule type" value="Genomic_DNA"/>
</dbReference>
<feature type="compositionally biased region" description="Acidic residues" evidence="1">
    <location>
        <begin position="256"/>
        <end position="265"/>
    </location>
</feature>
<dbReference type="Proteomes" id="UP001143480">
    <property type="component" value="Unassembled WGS sequence"/>
</dbReference>
<organism evidence="5 6">
    <name type="scientific">Dactylosporangium matsuzakiense</name>
    <dbReference type="NCBI Taxonomy" id="53360"/>
    <lineage>
        <taxon>Bacteria</taxon>
        <taxon>Bacillati</taxon>
        <taxon>Actinomycetota</taxon>
        <taxon>Actinomycetes</taxon>
        <taxon>Micromonosporales</taxon>
        <taxon>Micromonosporaceae</taxon>
        <taxon>Dactylosporangium</taxon>
    </lineage>
</organism>
<dbReference type="Gene3D" id="2.60.40.2230">
    <property type="entry name" value="Uncharacterised protein YcnI-like PF07987, DUF1775"/>
    <property type="match status" value="1"/>
</dbReference>
<reference evidence="5" key="2">
    <citation type="submission" date="2023-01" db="EMBL/GenBank/DDBJ databases">
        <authorList>
            <person name="Sun Q."/>
            <person name="Evtushenko L."/>
        </authorList>
    </citation>
    <scope>NUCLEOTIDE SEQUENCE</scope>
    <source>
        <strain evidence="5">VKM Ac-1321</strain>
    </source>
</reference>
<feature type="compositionally biased region" description="Gly residues" evidence="1">
    <location>
        <begin position="186"/>
        <end position="198"/>
    </location>
</feature>
<keyword evidence="6" id="KW-1185">Reference proteome</keyword>
<feature type="domain" description="YncI copper-binding" evidence="4">
    <location>
        <begin position="39"/>
        <end position="180"/>
    </location>
</feature>
<protein>
    <recommendedName>
        <fullName evidence="4">YncI copper-binding domain-containing protein</fullName>
    </recommendedName>
</protein>
<sequence>MEYNQDQSRRRPRWAVRAAIAGAGALALLGVAAPAAADVTVTPTEAVQGDGADVTFRVTNDSRTASITEIDVQMPLDSPIAEVYPLSVDDWAPAMTNVQVDKPLESLHGYQITEVTTGVKWIAVEGRALPPGATTELFLSIGPLPKTQQLLFAVTLLHSDGTQVRMTGQPGESPAPALTLKAAPAGQGGHAAAHGGGADANAAPAADVDDAGDGPAGGTSYLTWSLVALLFIAAIAVVSVVLQNRRTPAPAAAPTDAEEPAESDSQDAGKTMATTP</sequence>
<feature type="region of interest" description="Disordered" evidence="1">
    <location>
        <begin position="166"/>
        <end position="211"/>
    </location>
</feature>
<dbReference type="RefSeq" id="WP_261960149.1">
    <property type="nucleotide sequence ID" value="NZ_BAAAXA010000001.1"/>
</dbReference>
<evidence type="ECO:0000313" key="5">
    <source>
        <dbReference type="EMBL" id="GLL03908.1"/>
    </source>
</evidence>
<evidence type="ECO:0000256" key="1">
    <source>
        <dbReference type="SAM" id="MobiDB-lite"/>
    </source>
</evidence>
<feature type="region of interest" description="Disordered" evidence="1">
    <location>
        <begin position="247"/>
        <end position="276"/>
    </location>
</feature>
<evidence type="ECO:0000313" key="6">
    <source>
        <dbReference type="Proteomes" id="UP001143480"/>
    </source>
</evidence>
<evidence type="ECO:0000256" key="3">
    <source>
        <dbReference type="SAM" id="SignalP"/>
    </source>
</evidence>
<dbReference type="InterPro" id="IPR012533">
    <property type="entry name" value="YcnI-copper_dom"/>
</dbReference>
<accession>A0A9W6KLX0</accession>
<name>A0A9W6KLX0_9ACTN</name>
<feature type="compositionally biased region" description="Polar residues" evidence="1">
    <location>
        <begin position="266"/>
        <end position="276"/>
    </location>
</feature>
<evidence type="ECO:0000259" key="4">
    <source>
        <dbReference type="Pfam" id="PF07987"/>
    </source>
</evidence>
<keyword evidence="2" id="KW-0812">Transmembrane</keyword>
<feature type="compositionally biased region" description="Low complexity" evidence="1">
    <location>
        <begin position="174"/>
        <end position="185"/>
    </location>
</feature>
<keyword evidence="3" id="KW-0732">Signal</keyword>
<proteinExistence type="predicted"/>
<dbReference type="InterPro" id="IPR038507">
    <property type="entry name" value="YcnI-like_sf"/>
</dbReference>
<keyword evidence="2" id="KW-0472">Membrane</keyword>
<feature type="chain" id="PRO_5040762498" description="YncI copper-binding domain-containing protein" evidence="3">
    <location>
        <begin position="38"/>
        <end position="276"/>
    </location>
</feature>
<comment type="caution">
    <text evidence="5">The sequence shown here is derived from an EMBL/GenBank/DDBJ whole genome shotgun (WGS) entry which is preliminary data.</text>
</comment>
<feature type="transmembrane region" description="Helical" evidence="2">
    <location>
        <begin position="221"/>
        <end position="242"/>
    </location>
</feature>
<feature type="signal peptide" evidence="3">
    <location>
        <begin position="1"/>
        <end position="37"/>
    </location>
</feature>
<dbReference type="AlphaFoldDB" id="A0A9W6KLX0"/>
<evidence type="ECO:0000256" key="2">
    <source>
        <dbReference type="SAM" id="Phobius"/>
    </source>
</evidence>
<reference evidence="5" key="1">
    <citation type="journal article" date="2014" name="Int. J. Syst. Evol. Microbiol.">
        <title>Complete genome sequence of Corynebacterium casei LMG S-19264T (=DSM 44701T), isolated from a smear-ripened cheese.</title>
        <authorList>
            <consortium name="US DOE Joint Genome Institute (JGI-PGF)"/>
            <person name="Walter F."/>
            <person name="Albersmeier A."/>
            <person name="Kalinowski J."/>
            <person name="Ruckert C."/>
        </authorList>
    </citation>
    <scope>NUCLEOTIDE SEQUENCE</scope>
    <source>
        <strain evidence="5">VKM Ac-1321</strain>
    </source>
</reference>
<keyword evidence="2" id="KW-1133">Transmembrane helix</keyword>
<dbReference type="Pfam" id="PF07987">
    <property type="entry name" value="DUF1775"/>
    <property type="match status" value="1"/>
</dbReference>
<gene>
    <name evidence="5" type="ORF">GCM10017581_056540</name>
</gene>